<evidence type="ECO:0000313" key="1">
    <source>
        <dbReference type="EMBL" id="EDX76356.1"/>
    </source>
</evidence>
<protein>
    <recommendedName>
        <fullName evidence="3">DDHD domain-containing protein</fullName>
    </recommendedName>
</protein>
<proteinExistence type="predicted"/>
<gene>
    <name evidence="1" type="ORF">MC7420_4612</name>
</gene>
<keyword evidence="2" id="KW-1185">Reference proteome</keyword>
<dbReference type="EMBL" id="DS989846">
    <property type="protein sequence ID" value="EDX76356.1"/>
    <property type="molecule type" value="Genomic_DNA"/>
</dbReference>
<dbReference type="AlphaFoldDB" id="B4VNG5"/>
<dbReference type="RefSeq" id="WP_006100090.1">
    <property type="nucleotide sequence ID" value="NZ_DS989846.1"/>
</dbReference>
<dbReference type="HOGENOM" id="CLU_059159_0_0_3"/>
<dbReference type="Proteomes" id="UP000003835">
    <property type="component" value="Unassembled WGS sequence"/>
</dbReference>
<evidence type="ECO:0000313" key="2">
    <source>
        <dbReference type="Proteomes" id="UP000003835"/>
    </source>
</evidence>
<name>B4VNG5_9CYAN</name>
<reference evidence="1 2" key="1">
    <citation type="submission" date="2008-07" db="EMBL/GenBank/DDBJ databases">
        <authorList>
            <person name="Tandeau de Marsac N."/>
            <person name="Ferriera S."/>
            <person name="Johnson J."/>
            <person name="Kravitz S."/>
            <person name="Beeson K."/>
            <person name="Sutton G."/>
            <person name="Rogers Y.-H."/>
            <person name="Friedman R."/>
            <person name="Frazier M."/>
            <person name="Venter J.C."/>
        </authorList>
    </citation>
    <scope>NUCLEOTIDE SEQUENCE [LARGE SCALE GENOMIC DNA]</scope>
    <source>
        <strain evidence="1 2">PCC 7420</strain>
    </source>
</reference>
<evidence type="ECO:0008006" key="3">
    <source>
        <dbReference type="Google" id="ProtNLM"/>
    </source>
</evidence>
<accession>B4VNG5</accession>
<dbReference type="eggNOG" id="ENOG502ZAC0">
    <property type="taxonomic scope" value="Bacteria"/>
</dbReference>
<sequence length="392" mass="44924">MLVFFIHGVATSNVRYADPLQRLIQEEFDQIGQSRPHFYSCFWANVLKDVGKIWNCIHQDLQELKREYPQTSPDDIFRYREFREGFLSEFGGDFLSYLNPERGVAIRKLIAQQLADFLTKNPTETELHIITHSLGSVILWDILFSDRFSTEDPAHDIRAVIHGLSQSEPRRKVHLKSITTMGSPILFLNMMLEVSPDKLKQFANCDQNQPLRWRNIIHSSDLVAYPLRSSLNLQPSDNIFFRDEYISTDANLAEKAARAIGQFEAALALGVADAHGSYWHCSQTANIITSNILGSQGIIRDVINRLYKVRGMTKKMLDFTKDSPIDRSLQPLNFTDSSGILYLVVNPLQVHHVYVYDNKNDCKFAGYVGWMDTGGLKEEVEWIKMNLCQVTE</sequence>
<organism evidence="1 2">
    <name type="scientific">Coleofasciculus chthonoplastes PCC 7420</name>
    <dbReference type="NCBI Taxonomy" id="118168"/>
    <lineage>
        <taxon>Bacteria</taxon>
        <taxon>Bacillati</taxon>
        <taxon>Cyanobacteriota</taxon>
        <taxon>Cyanophyceae</taxon>
        <taxon>Coleofasciculales</taxon>
        <taxon>Coleofasciculaceae</taxon>
        <taxon>Coleofasciculus</taxon>
    </lineage>
</organism>
<dbReference type="STRING" id="118168.MC7420_4612"/>